<organism evidence="1 2">
    <name type="scientific">Carnobacterium divergens</name>
    <name type="common">Lactobacillus divergens</name>
    <dbReference type="NCBI Taxonomy" id="2748"/>
    <lineage>
        <taxon>Bacteria</taxon>
        <taxon>Bacillati</taxon>
        <taxon>Bacillota</taxon>
        <taxon>Bacilli</taxon>
        <taxon>Lactobacillales</taxon>
        <taxon>Carnobacteriaceae</taxon>
        <taxon>Carnobacterium</taxon>
    </lineage>
</organism>
<name>A0AAW8RDW2_CARDV</name>
<dbReference type="AlphaFoldDB" id="A0AAW8RDW2"/>
<gene>
    <name evidence="1" type="ORF">MX635_11975</name>
</gene>
<reference evidence="1" key="1">
    <citation type="submission" date="2022-04" db="EMBL/GenBank/DDBJ databases">
        <title>Draft genome sequences of lactic acid bacteria (LAB) strains involved in meat spoilage.</title>
        <authorList>
            <person name="Palevich N."/>
        </authorList>
    </citation>
    <scope>NUCLEOTIDE SEQUENCE</scope>
    <source>
        <strain evidence="1">9-14</strain>
    </source>
</reference>
<sequence length="384" mass="42654">MAIAPVNEDGTTDYNNVAIVYAGTNMPNETGKSGFGSAVNAFNGNISEEYKQAEKFLNQTQKKVAQKGGSITDVAGFSQSGGYMMKMAGEHGQKFGFRTTSFDDWGKNQFNTLTYDEQQWLKKNPEFLIRYQNDSWANASGRDWKYGTVSQISGAGFGEHSTLAKYFDGDILNLDRLAKDGIFAPNMTLEQVKLAAKVWAKKNSKFNPLANDKSEAKKRVEEYLELYGKYAKGNANLTALKSTTDKGITNLQKSIAGASGSKKIELRVDLANAVAKKAKIVGEEAEKILKKMQQDMEHEISELSKEILNGANEIRQYLSYAEVQEMIAPYEKNKLWDSVQASENMGEIQQDKEKLTTFSEKLTIIAKNIQDYDGQAGSSMFTPK</sequence>
<protein>
    <submittedName>
        <fullName evidence="1">Uncharacterized protein</fullName>
    </submittedName>
</protein>
<dbReference type="EMBL" id="JALRMR010000016">
    <property type="protein sequence ID" value="MDT1975115.1"/>
    <property type="molecule type" value="Genomic_DNA"/>
</dbReference>
<evidence type="ECO:0000313" key="2">
    <source>
        <dbReference type="Proteomes" id="UP001249945"/>
    </source>
</evidence>
<proteinExistence type="predicted"/>
<dbReference type="Proteomes" id="UP001249945">
    <property type="component" value="Unassembled WGS sequence"/>
</dbReference>
<accession>A0AAW8RDW2</accession>
<comment type="caution">
    <text evidence="1">The sequence shown here is derived from an EMBL/GenBank/DDBJ whole genome shotgun (WGS) entry which is preliminary data.</text>
</comment>
<evidence type="ECO:0000313" key="1">
    <source>
        <dbReference type="EMBL" id="MDT1975115.1"/>
    </source>
</evidence>
<dbReference type="RefSeq" id="WP_311780861.1">
    <property type="nucleotide sequence ID" value="NZ_JALRMR010000016.1"/>
</dbReference>